<evidence type="ECO:0000313" key="2">
    <source>
        <dbReference type="Proteomes" id="UP000002964"/>
    </source>
</evidence>
<keyword evidence="2" id="KW-1185">Reference proteome</keyword>
<gene>
    <name evidence="1" type="ORF">Thi970DRAFT_00930</name>
</gene>
<dbReference type="EMBL" id="JH603168">
    <property type="protein sequence ID" value="EIC23274.1"/>
    <property type="molecule type" value="Genomic_DNA"/>
</dbReference>
<proteinExistence type="predicted"/>
<reference evidence="2" key="1">
    <citation type="submission" date="2011-06" db="EMBL/GenBank/DDBJ databases">
        <authorList>
            <consortium name="US DOE Joint Genome Institute (JGI-PGF)"/>
            <person name="Lucas S."/>
            <person name="Han J."/>
            <person name="Lapidus A."/>
            <person name="Cheng J.-F."/>
            <person name="Goodwin L."/>
            <person name="Pitluck S."/>
            <person name="Peters L."/>
            <person name="Land M.L."/>
            <person name="Hauser L."/>
            <person name="Vogl K."/>
            <person name="Liu Z."/>
            <person name="Overmann J."/>
            <person name="Frigaard N.-U."/>
            <person name="Bryant D.A."/>
            <person name="Woyke T.J."/>
        </authorList>
    </citation>
    <scope>NUCLEOTIDE SEQUENCE [LARGE SCALE GENOMIC DNA]</scope>
    <source>
        <strain evidence="2">970</strain>
    </source>
</reference>
<accession>H8YXU8</accession>
<dbReference type="eggNOG" id="ENOG5033K3D">
    <property type="taxonomic scope" value="Bacteria"/>
</dbReference>
<dbReference type="OrthoDB" id="467675at2"/>
<reference evidence="1 2" key="2">
    <citation type="submission" date="2011-11" db="EMBL/GenBank/DDBJ databases">
        <authorList>
            <consortium name="US DOE Joint Genome Institute"/>
            <person name="Lucas S."/>
            <person name="Han J."/>
            <person name="Lapidus A."/>
            <person name="Cheng J.-F."/>
            <person name="Goodwin L."/>
            <person name="Pitluck S."/>
            <person name="Peters L."/>
            <person name="Ovchinnikova G."/>
            <person name="Zhang X."/>
            <person name="Detter J.C."/>
            <person name="Han C."/>
            <person name="Tapia R."/>
            <person name="Land M."/>
            <person name="Hauser L."/>
            <person name="Kyrpides N."/>
            <person name="Ivanova N."/>
            <person name="Pagani I."/>
            <person name="Vogl K."/>
            <person name="Liu Z."/>
            <person name="Overmann J."/>
            <person name="Frigaard N.-U."/>
            <person name="Bryant D."/>
            <person name="Woyke T."/>
        </authorList>
    </citation>
    <scope>NUCLEOTIDE SEQUENCE [LARGE SCALE GENOMIC DNA]</scope>
    <source>
        <strain evidence="1 2">970</strain>
    </source>
</reference>
<dbReference type="RefSeq" id="WP_009147358.1">
    <property type="nucleotide sequence ID" value="NZ_CP121471.1"/>
</dbReference>
<protein>
    <recommendedName>
        <fullName evidence="3">CopG family transcriptional regulator</fullName>
    </recommendedName>
</protein>
<dbReference type="Proteomes" id="UP000002964">
    <property type="component" value="Unassembled WGS sequence"/>
</dbReference>
<organism evidence="1 2">
    <name type="scientific">Thiorhodovibrio frisius</name>
    <dbReference type="NCBI Taxonomy" id="631362"/>
    <lineage>
        <taxon>Bacteria</taxon>
        <taxon>Pseudomonadati</taxon>
        <taxon>Pseudomonadota</taxon>
        <taxon>Gammaproteobacteria</taxon>
        <taxon>Chromatiales</taxon>
        <taxon>Chromatiaceae</taxon>
        <taxon>Thiorhodovibrio</taxon>
    </lineage>
</organism>
<dbReference type="AlphaFoldDB" id="H8YXU8"/>
<dbReference type="HOGENOM" id="CLU_2620951_0_0_6"/>
<name>H8YXU8_9GAMM</name>
<evidence type="ECO:0000313" key="1">
    <source>
        <dbReference type="EMBL" id="EIC23274.1"/>
    </source>
</evidence>
<evidence type="ECO:0008006" key="3">
    <source>
        <dbReference type="Google" id="ProtNLM"/>
    </source>
</evidence>
<sequence length="78" mass="8548">MRRATITLPDDIDQALVQFVAEQPEPVQLSTVVQSAVREFLGERGYLPSSAALRIRPSQQGSGHDDVSVLHDRYLSGA</sequence>